<accession>A0A8C7L1V2</accession>
<name>A0A8C7L1V2_ONCKI</name>
<reference evidence="1" key="1">
    <citation type="submission" date="2025-08" db="UniProtKB">
        <authorList>
            <consortium name="Ensembl"/>
        </authorList>
    </citation>
    <scope>IDENTIFICATION</scope>
</reference>
<dbReference type="GO" id="GO:2001244">
    <property type="term" value="P:positive regulation of intrinsic apoptotic signaling pathway"/>
    <property type="evidence" value="ECO:0007669"/>
    <property type="project" value="TreeGrafter"/>
</dbReference>
<dbReference type="GO" id="GO:0005739">
    <property type="term" value="C:mitochondrion"/>
    <property type="evidence" value="ECO:0007669"/>
    <property type="project" value="TreeGrafter"/>
</dbReference>
<organism evidence="1 2">
    <name type="scientific">Oncorhynchus kisutch</name>
    <name type="common">Coho salmon</name>
    <name type="synonym">Salmo kisutch</name>
    <dbReference type="NCBI Taxonomy" id="8019"/>
    <lineage>
        <taxon>Eukaryota</taxon>
        <taxon>Metazoa</taxon>
        <taxon>Chordata</taxon>
        <taxon>Craniata</taxon>
        <taxon>Vertebrata</taxon>
        <taxon>Euteleostomi</taxon>
        <taxon>Actinopterygii</taxon>
        <taxon>Neopterygii</taxon>
        <taxon>Teleostei</taxon>
        <taxon>Protacanthopterygii</taxon>
        <taxon>Salmoniformes</taxon>
        <taxon>Salmonidae</taxon>
        <taxon>Salmoninae</taxon>
        <taxon>Oncorhynchus</taxon>
    </lineage>
</organism>
<evidence type="ECO:0000313" key="2">
    <source>
        <dbReference type="Proteomes" id="UP000694557"/>
    </source>
</evidence>
<dbReference type="PANTHER" id="PTHR46659">
    <property type="entry name" value="SERINE/THREONINE/TYROSINE-INTERACTING-LIKE PROTEIN 1"/>
    <property type="match status" value="1"/>
</dbReference>
<dbReference type="GO" id="GO:0062030">
    <property type="term" value="P:negative regulation of stress granule assembly"/>
    <property type="evidence" value="ECO:0007669"/>
    <property type="project" value="TreeGrafter"/>
</dbReference>
<dbReference type="GeneTree" id="ENSGT00940000164883"/>
<reference evidence="1" key="2">
    <citation type="submission" date="2025-09" db="UniProtKB">
        <authorList>
            <consortium name="Ensembl"/>
        </authorList>
    </citation>
    <scope>IDENTIFICATION</scope>
</reference>
<dbReference type="AlphaFoldDB" id="A0A8C7L1V2"/>
<sequence>MAGTTFCDVSELYNILNQYTRLSRLPQLNYLCLIDARAKGQYNASHIITSLRPYKVELLPGQLYLGDYKQAISPHVLKDLKLSALVNVSHTSHVCEDSPYCVANVPHLGSRLNTGSAVQIFSSHRISRCSAAAIAFLLHHLKYTLGASYIYIFSCLLWNLSDWELHTLGRRMTDIAVPCY</sequence>
<keyword evidence="2" id="KW-1185">Reference proteome</keyword>
<dbReference type="PANTHER" id="PTHR46659:SF1">
    <property type="entry name" value="SERINE_THREONINE_TYROSINE-INTERACTING-LIKE PROTEIN 1"/>
    <property type="match status" value="1"/>
</dbReference>
<dbReference type="GO" id="GO:0004864">
    <property type="term" value="F:protein phosphatase inhibitor activity"/>
    <property type="evidence" value="ECO:0007669"/>
    <property type="project" value="TreeGrafter"/>
</dbReference>
<evidence type="ECO:0000313" key="1">
    <source>
        <dbReference type="Ensembl" id="ENSOKIP00005109500.1"/>
    </source>
</evidence>
<dbReference type="InterPro" id="IPR053272">
    <property type="entry name" value="STY_interacting-like"/>
</dbReference>
<dbReference type="GO" id="GO:0001691">
    <property type="term" value="F:pseudophosphatase activity"/>
    <property type="evidence" value="ECO:0007669"/>
    <property type="project" value="TreeGrafter"/>
</dbReference>
<proteinExistence type="predicted"/>
<dbReference type="GO" id="GO:0019903">
    <property type="term" value="F:protein phosphatase binding"/>
    <property type="evidence" value="ECO:0007669"/>
    <property type="project" value="TreeGrafter"/>
</dbReference>
<protein>
    <submittedName>
        <fullName evidence="1">Serine/threonine/tyrosine interacting-like 1</fullName>
    </submittedName>
</protein>
<dbReference type="Proteomes" id="UP000694557">
    <property type="component" value="Unassembled WGS sequence"/>
</dbReference>
<dbReference type="Ensembl" id="ENSOKIT00005117299.1">
    <property type="protein sequence ID" value="ENSOKIP00005109500.1"/>
    <property type="gene ID" value="ENSOKIG00005047899.1"/>
</dbReference>